<dbReference type="RefSeq" id="WP_123648655.1">
    <property type="nucleotide sequence ID" value="NZ_RCTY01000044.1"/>
</dbReference>
<dbReference type="AlphaFoldDB" id="A0A3N2RDP7"/>
<name>A0A3N2RDP7_LYSEN</name>
<feature type="chain" id="PRO_5018045608" description="Lipoprotein" evidence="1">
    <location>
        <begin position="29"/>
        <end position="74"/>
    </location>
</feature>
<feature type="signal peptide" evidence="1">
    <location>
        <begin position="1"/>
        <end position="28"/>
    </location>
</feature>
<comment type="caution">
    <text evidence="2">The sequence shown here is derived from an EMBL/GenBank/DDBJ whole genome shotgun (WGS) entry which is preliminary data.</text>
</comment>
<evidence type="ECO:0008006" key="4">
    <source>
        <dbReference type="Google" id="ProtNLM"/>
    </source>
</evidence>
<sequence length="74" mass="8177">MKTKTHSRIRLALATFAFALAASLGANAATDVCKRCENNYLSCQSTGTSEAQCYQWYLECARYGDGHRPCPTPR</sequence>
<reference evidence="2 3" key="1">
    <citation type="submission" date="2018-10" db="EMBL/GenBank/DDBJ databases">
        <title>The genome of Lysobacter enzymogenes OH11.</title>
        <authorList>
            <person name="Liu F."/>
            <person name="Zhao Y."/>
            <person name="Qian G."/>
            <person name="Chen Y."/>
            <person name="Xu H."/>
        </authorList>
    </citation>
    <scope>NUCLEOTIDE SEQUENCE [LARGE SCALE GENOMIC DNA]</scope>
    <source>
        <strain evidence="2 3">OH11</strain>
    </source>
</reference>
<organism evidence="2 3">
    <name type="scientific">Lysobacter enzymogenes</name>
    <dbReference type="NCBI Taxonomy" id="69"/>
    <lineage>
        <taxon>Bacteria</taxon>
        <taxon>Pseudomonadati</taxon>
        <taxon>Pseudomonadota</taxon>
        <taxon>Gammaproteobacteria</taxon>
        <taxon>Lysobacterales</taxon>
        <taxon>Lysobacteraceae</taxon>
        <taxon>Lysobacter</taxon>
    </lineage>
</organism>
<dbReference type="EMBL" id="RCTY01000044">
    <property type="protein sequence ID" value="ROU05539.1"/>
    <property type="molecule type" value="Genomic_DNA"/>
</dbReference>
<dbReference type="Proteomes" id="UP000275910">
    <property type="component" value="Unassembled WGS sequence"/>
</dbReference>
<evidence type="ECO:0000256" key="1">
    <source>
        <dbReference type="SAM" id="SignalP"/>
    </source>
</evidence>
<evidence type="ECO:0000313" key="2">
    <source>
        <dbReference type="EMBL" id="ROU05539.1"/>
    </source>
</evidence>
<gene>
    <name evidence="2" type="ORF">D9T17_17715</name>
</gene>
<evidence type="ECO:0000313" key="3">
    <source>
        <dbReference type="Proteomes" id="UP000275910"/>
    </source>
</evidence>
<accession>A0A3N2RDP7</accession>
<protein>
    <recommendedName>
        <fullName evidence="4">Lipoprotein</fullName>
    </recommendedName>
</protein>
<proteinExistence type="predicted"/>
<keyword evidence="1" id="KW-0732">Signal</keyword>